<accession>G7Z1V4</accession>
<proteinExistence type="predicted"/>
<keyword evidence="1" id="KW-0677">Repeat</keyword>
<evidence type="ECO:0000256" key="2">
    <source>
        <dbReference type="ARBA" id="ARBA00022803"/>
    </source>
</evidence>
<dbReference type="EMBL" id="FQ311868">
    <property type="protein sequence ID" value="CBS87293.1"/>
    <property type="molecule type" value="Genomic_DNA"/>
</dbReference>
<keyword evidence="2" id="KW-0802">TPR repeat</keyword>
<dbReference type="OrthoDB" id="509324at2"/>
<protein>
    <recommendedName>
        <fullName evidence="5">Tetratricopeptide repeat protein</fullName>
    </recommendedName>
</protein>
<dbReference type="InterPro" id="IPR011990">
    <property type="entry name" value="TPR-like_helical_dom_sf"/>
</dbReference>
<organism evidence="3 4">
    <name type="scientific">Azospirillum lipoferum (strain 4B)</name>
    <dbReference type="NCBI Taxonomy" id="862719"/>
    <lineage>
        <taxon>Bacteria</taxon>
        <taxon>Pseudomonadati</taxon>
        <taxon>Pseudomonadota</taxon>
        <taxon>Alphaproteobacteria</taxon>
        <taxon>Rhodospirillales</taxon>
        <taxon>Azospirillaceae</taxon>
        <taxon>Azospirillum</taxon>
    </lineage>
</organism>
<name>G7Z1V4_AZOL4</name>
<dbReference type="PANTHER" id="PTHR44943">
    <property type="entry name" value="CELLULOSE SYNTHASE OPERON PROTEIN C"/>
    <property type="match status" value="1"/>
</dbReference>
<dbReference type="PANTHER" id="PTHR44943:SF8">
    <property type="entry name" value="TPR REPEAT-CONTAINING PROTEIN MJ0263"/>
    <property type="match status" value="1"/>
</dbReference>
<gene>
    <name evidence="3" type="ordered locus">AZOLI_2055</name>
</gene>
<evidence type="ECO:0000313" key="3">
    <source>
        <dbReference type="EMBL" id="CBS87293.1"/>
    </source>
</evidence>
<reference evidence="4" key="1">
    <citation type="journal article" date="2011" name="PLoS Genet.">
        <title>Azospirillum genomes reveal transition of bacteria from aquatic to terrestrial environments.</title>
        <authorList>
            <person name="Wisniewski-Dye F."/>
            <person name="Borziak K."/>
            <person name="Khalsa-Moyers G."/>
            <person name="Alexandre G."/>
            <person name="Sukharnikov L.O."/>
            <person name="Wuichet K."/>
            <person name="Hurst G.B."/>
            <person name="McDonald W.H."/>
            <person name="Robertson J.S."/>
            <person name="Barbe V."/>
            <person name="Calteau A."/>
            <person name="Rouy Z."/>
            <person name="Mangenot S."/>
            <person name="Prigent-Combaret C."/>
            <person name="Normand P."/>
            <person name="Boyer M."/>
            <person name="Siguier P."/>
            <person name="Dessaux Y."/>
            <person name="Elmerich C."/>
            <person name="Condemine G."/>
            <person name="Krishnen G."/>
            <person name="Kennedy I."/>
            <person name="Paterson A.H."/>
            <person name="Gonzalez V."/>
            <person name="Mavingui P."/>
            <person name="Zhulin I.B."/>
        </authorList>
    </citation>
    <scope>NUCLEOTIDE SEQUENCE [LARGE SCALE GENOMIC DNA]</scope>
    <source>
        <strain evidence="4">4B</strain>
    </source>
</reference>
<keyword evidence="4" id="KW-1185">Reference proteome</keyword>
<evidence type="ECO:0000256" key="1">
    <source>
        <dbReference type="ARBA" id="ARBA00022737"/>
    </source>
</evidence>
<evidence type="ECO:0008006" key="5">
    <source>
        <dbReference type="Google" id="ProtNLM"/>
    </source>
</evidence>
<dbReference type="SMART" id="SM00028">
    <property type="entry name" value="TPR"/>
    <property type="match status" value="10"/>
</dbReference>
<sequence length="1250" mass="133222">MDSGDLKAHVDAAESAWLDDRDADVDAHRQAATAMLADADPTDPAVIAAGLRLAWLDSERLIDDARASGDWAAALDHVTRALTRFGDHQVAPIDAALLHLALFCCERSRDDRWHDPALDGLERAEALLSNQDDSLPRCRFAWARSWSYRGHTHRTQDTPSALAAAVESFDRAIALREPLDLARPAYRDALATAWTNRGDALQAQGTPSALAAAVESYDRAIAIREPLDLARPDHRHALAGAWTNRGLALEAQGTPSALAAAVESYDRAIALREPLDLARSNHRHALAAAWTNRGNALAAQGTPSALAAAVASYDRAIALGERLDLARPDHRHALAAAWTNRGIALAAQGTPSALAAAVASYDRAIALREPLDLARPDHRDSLAAAWNGRGNALWAQGTPSALAAAVESYDRDIALREPLDLARPAYRDALAAAWTNRGNALWAQGTPSALAAAVESYDSAIALREPLDLARPAYRDALATAWTNRGIALAAQGTPSALAAAVESYDSAIALREPLDLARPAYRDALASAWTKRGNALRAQGTPSALAAAVESYNRAIHLLNATELITAGQRTTLGGAQCNLGHALSGLGRQSDAHRAYCASLDTLRPSVAGEQLEIKGAEFFCNASIGFLLIAVPDGADRDATDVGDDALEVLRRLEWQGAQVWRSKRERLFDMTIRAYIDSGRPQFVPELVIDHLDPTNPGAAPDSPRMQQAAVEGLAAALAAVMASGRDGGGAMAQPMSRILGARQRLDVVWTLYFGGTADGAALRAMAAERRGDPAEADRILGAFLSERPTDAAGHLHRAGILIARRRIGDGIASLWTGAGLLLGATLPAARPVMDTVIGLAAAVWRLEFATALPAMSARDVRGRGAEAGRWLRDAIARLDGALREHAPLDGAEIDRRVKSLMEVAWEQEPRLEEHAGALAAEARLHDGGVAGRSRASWVALCRDDALRQLLDALTGAIDATRTLPLGLGDVRAILRAALTENRRILDRAVFRPDERERLLAEMAEGLSSRLQSDMARVDRAELVDGEAVARGRLGALWDGALTDDERRLLAEAGQLLQEPALARLVPFSLGKAVERMLHARLMEPARDLVRAGAARIGTDAAPNSREANAAAFLAGRTTLTLGQLVGIFQRAVSLADGGADATFAPLVAHLRALPRADLLFPADAARRKRRIDALGRFIGLRNEAAHYQGEPDDPRGDADDAADSWAIIVGRGPGDEDAFVTYFCGACAPPPATASAQRPPFEPNP</sequence>
<dbReference type="InterPro" id="IPR051685">
    <property type="entry name" value="Ycf3/AcsC/BcsC/TPR_MFPF"/>
</dbReference>
<dbReference type="Gene3D" id="1.25.40.10">
    <property type="entry name" value="Tetratricopeptide repeat domain"/>
    <property type="match status" value="4"/>
</dbReference>
<dbReference type="KEGG" id="ali:AZOLI_2055"/>
<dbReference type="HOGENOM" id="CLU_265796_0_0_5"/>
<dbReference type="Proteomes" id="UP000005667">
    <property type="component" value="Chromosome"/>
</dbReference>
<dbReference type="AlphaFoldDB" id="G7Z1V4"/>
<dbReference type="InterPro" id="IPR019734">
    <property type="entry name" value="TPR_rpt"/>
</dbReference>
<dbReference type="SUPFAM" id="SSF48452">
    <property type="entry name" value="TPR-like"/>
    <property type="match status" value="3"/>
</dbReference>
<dbReference type="STRING" id="862719.AZOLI_2055"/>
<dbReference type="RefSeq" id="WP_014248286.1">
    <property type="nucleotide sequence ID" value="NC_016622.1"/>
</dbReference>
<evidence type="ECO:0000313" key="4">
    <source>
        <dbReference type="Proteomes" id="UP000005667"/>
    </source>
</evidence>